<evidence type="ECO:0000313" key="1">
    <source>
        <dbReference type="EMBL" id="EFR32146.1"/>
    </source>
</evidence>
<dbReference type="InterPro" id="IPR027417">
    <property type="entry name" value="P-loop_NTPase"/>
</dbReference>
<organism evidence="1 2">
    <name type="scientific">Peptoniphilus harei ACS-146-V-Sch2b</name>
    <dbReference type="NCBI Taxonomy" id="908338"/>
    <lineage>
        <taxon>Bacteria</taxon>
        <taxon>Bacillati</taxon>
        <taxon>Bacillota</taxon>
        <taxon>Tissierellia</taxon>
        <taxon>Tissierellales</taxon>
        <taxon>Peptoniphilaceae</taxon>
        <taxon>Peptoniphilus</taxon>
    </lineage>
</organism>
<dbReference type="Proteomes" id="UP000003705">
    <property type="component" value="Unassembled WGS sequence"/>
</dbReference>
<name>E4L177_9FIRM</name>
<gene>
    <name evidence="1" type="ORF">HMPREF9286_0434</name>
</gene>
<evidence type="ECO:0000313" key="2">
    <source>
        <dbReference type="Proteomes" id="UP000003705"/>
    </source>
</evidence>
<dbReference type="SUPFAM" id="SSF52540">
    <property type="entry name" value="P-loop containing nucleoside triphosphate hydrolases"/>
    <property type="match status" value="1"/>
</dbReference>
<protein>
    <submittedName>
        <fullName evidence="1">Uncharacterized protein</fullName>
    </submittedName>
</protein>
<reference evidence="1 2" key="1">
    <citation type="submission" date="2010-10" db="EMBL/GenBank/DDBJ databases">
        <authorList>
            <person name="Durkin A.S."/>
            <person name="Madupu R."/>
            <person name="Torralba M."/>
            <person name="Gillis M."/>
            <person name="Methe B."/>
            <person name="Sutton G."/>
            <person name="Nelson K.E."/>
        </authorList>
    </citation>
    <scope>NUCLEOTIDE SEQUENCE [LARGE SCALE GENOMIC DNA]</scope>
    <source>
        <strain evidence="1 2">ACS-146-V-Sch2b</strain>
    </source>
</reference>
<proteinExistence type="predicted"/>
<dbReference type="EMBL" id="AENP01000032">
    <property type="protein sequence ID" value="EFR32146.1"/>
    <property type="molecule type" value="Genomic_DNA"/>
</dbReference>
<dbReference type="Gene3D" id="3.40.50.300">
    <property type="entry name" value="P-loop containing nucleotide triphosphate hydrolases"/>
    <property type="match status" value="1"/>
</dbReference>
<keyword evidence="2" id="KW-1185">Reference proteome</keyword>
<sequence>MFKHTKATKIYFSATPETFISALQKYFKVNTDELKDYNTEIAIINLFENQVSDLIEINSKKYNIEFINYNDREVFLDNQIKNSSQRDKLLYFTSDKLFGFAMCNRANGSSYHKEFSKGGSIIYSLASKDSDQKFKKYIDYIQRQNIKQNNIFDTDVLVATKVLENGINLKDENLKRIVIDYVEWDSVIQMIGRVRVKKRETAEPIKVYIIVPSIKMLKSRINKKKKLLEDDSKNLFEKEQAIFDIKSYEALKVMNSNGTRDLSSYIEKIKEFLFLKDSNFDTEKLEQSEYKLYQEMKKRKEEKEELQLIKDNQDTLDIIDRLEFYYSEYGNDDLNFQEFQELAKLLKIPNKSKNGIATSVKNINLVINDFGYKIDQRRFGKKGTVLYTFKTKDTSQHIS</sequence>
<accession>E4L177</accession>
<dbReference type="AlphaFoldDB" id="E4L177"/>
<comment type="caution">
    <text evidence="1">The sequence shown here is derived from an EMBL/GenBank/DDBJ whole genome shotgun (WGS) entry which is preliminary data.</text>
</comment>